<dbReference type="GO" id="GO:0034080">
    <property type="term" value="P:CENP-A containing chromatin assembly"/>
    <property type="evidence" value="ECO:0007669"/>
    <property type="project" value="TreeGrafter"/>
</dbReference>
<evidence type="ECO:0000256" key="15">
    <source>
        <dbReference type="ARBA" id="ARBA00039650"/>
    </source>
</evidence>
<feature type="domain" description="Mis18" evidence="18">
    <location>
        <begin position="150"/>
        <end position="248"/>
    </location>
</feature>
<evidence type="ECO:0000256" key="14">
    <source>
        <dbReference type="ARBA" id="ARBA00023328"/>
    </source>
</evidence>
<keyword evidence="12" id="KW-0539">Nucleus</keyword>
<keyword evidence="4" id="KW-0158">Chromosome</keyword>
<evidence type="ECO:0000256" key="7">
    <source>
        <dbReference type="ARBA" id="ARBA00022618"/>
    </source>
</evidence>
<feature type="region of interest" description="Disordered" evidence="17">
    <location>
        <begin position="16"/>
        <end position="53"/>
    </location>
</feature>
<evidence type="ECO:0000256" key="2">
    <source>
        <dbReference type="ARBA" id="ARBA00004123"/>
    </source>
</evidence>
<evidence type="ECO:0000256" key="12">
    <source>
        <dbReference type="ARBA" id="ARBA00023242"/>
    </source>
</evidence>
<dbReference type="PANTHER" id="PTHR16431">
    <property type="entry name" value="NEUROGENIC PROTEIN MASTERMIND"/>
    <property type="match status" value="1"/>
</dbReference>
<evidence type="ECO:0000256" key="8">
    <source>
        <dbReference type="ARBA" id="ARBA00022723"/>
    </source>
</evidence>
<dbReference type="GO" id="GO:0000785">
    <property type="term" value="C:chromatin"/>
    <property type="evidence" value="ECO:0007669"/>
    <property type="project" value="TreeGrafter"/>
</dbReference>
<evidence type="ECO:0000256" key="10">
    <source>
        <dbReference type="ARBA" id="ARBA00022833"/>
    </source>
</evidence>
<dbReference type="AlphaFoldDB" id="A0A8B9I8I1"/>
<keyword evidence="14" id="KW-0137">Centromere</keyword>
<dbReference type="GO" id="GO:0000775">
    <property type="term" value="C:chromosome, centromeric region"/>
    <property type="evidence" value="ECO:0007669"/>
    <property type="project" value="UniProtKB-SubCell"/>
</dbReference>
<feature type="region of interest" description="Disordered" evidence="17">
    <location>
        <begin position="68"/>
        <end position="87"/>
    </location>
</feature>
<sequence length="322" mass="34600">MEHTLYRSPLTATCPGRHFGAASRQGLEGAGPKHQGAGPQLGDAPNRAWPRRGRGHVPEWAWLRKGGVSTSRVPAPPRTLLAPAGGRKRVTAVSGAGISKAGGMAELDSSLLEVGGGWDAAAAAAGRRPQPQPQPPPAGQAEGDEEDLMPMVFLCAGCKRPVGDTLSWVTNDEETGCVLLRSASASVSVDKEQKLSKRPGECGCMIETLFCSGCSMTLGNIYRCTPKHLDYKRDLFCFSVDSIESYVLGSSEKQAVTDEEPLTLESRAALEEALERVRLNLASFFVYVTTMKYSLNCSCRATCNRSTLWVLTYAITSCYLII</sequence>
<feature type="region of interest" description="Disordered" evidence="17">
    <location>
        <begin position="121"/>
        <end position="144"/>
    </location>
</feature>
<dbReference type="Proteomes" id="UP000694426">
    <property type="component" value="Unplaced"/>
</dbReference>
<keyword evidence="11" id="KW-0832">Ubl conjugation</keyword>
<keyword evidence="13" id="KW-0131">Cell cycle</keyword>
<dbReference type="GeneTree" id="ENSGT00940000154267"/>
<evidence type="ECO:0000256" key="16">
    <source>
        <dbReference type="ARBA" id="ARBA00046705"/>
    </source>
</evidence>
<keyword evidence="6" id="KW-0597">Phosphoprotein</keyword>
<evidence type="ECO:0000256" key="1">
    <source>
        <dbReference type="ARBA" id="ARBA00003694"/>
    </source>
</evidence>
<evidence type="ECO:0000256" key="17">
    <source>
        <dbReference type="SAM" id="MobiDB-lite"/>
    </source>
</evidence>
<dbReference type="InterPro" id="IPR004910">
    <property type="entry name" value="Yippee/Mis18/Cereblon"/>
</dbReference>
<keyword evidence="9" id="KW-0498">Mitosis</keyword>
<keyword evidence="7" id="KW-0132">Cell division</keyword>
<evidence type="ECO:0000259" key="18">
    <source>
        <dbReference type="PROSITE" id="PS51793"/>
    </source>
</evidence>
<dbReference type="PANTHER" id="PTHR16431:SF2">
    <property type="entry name" value="PROTEIN MIS18-ALPHA"/>
    <property type="match status" value="1"/>
</dbReference>
<dbReference type="PROSITE" id="PS51793">
    <property type="entry name" value="MIS18"/>
    <property type="match status" value="1"/>
</dbReference>
<dbReference type="Pfam" id="PF03226">
    <property type="entry name" value="Yippee-Mis18"/>
    <property type="match status" value="1"/>
</dbReference>
<organism evidence="19 20">
    <name type="scientific">Anser brachyrhynchus</name>
    <name type="common">Pink-footed goose</name>
    <dbReference type="NCBI Taxonomy" id="132585"/>
    <lineage>
        <taxon>Eukaryota</taxon>
        <taxon>Metazoa</taxon>
        <taxon>Chordata</taxon>
        <taxon>Craniata</taxon>
        <taxon>Vertebrata</taxon>
        <taxon>Euteleostomi</taxon>
        <taxon>Archelosauria</taxon>
        <taxon>Archosauria</taxon>
        <taxon>Dinosauria</taxon>
        <taxon>Saurischia</taxon>
        <taxon>Theropoda</taxon>
        <taxon>Coelurosauria</taxon>
        <taxon>Aves</taxon>
        <taxon>Neognathae</taxon>
        <taxon>Galloanserae</taxon>
        <taxon>Anseriformes</taxon>
        <taxon>Anatidae</taxon>
        <taxon>Anserinae</taxon>
        <taxon>Anser</taxon>
    </lineage>
</organism>
<evidence type="ECO:0000256" key="4">
    <source>
        <dbReference type="ARBA" id="ARBA00022454"/>
    </source>
</evidence>
<keyword evidence="5" id="KW-1017">Isopeptide bond</keyword>
<evidence type="ECO:0000256" key="6">
    <source>
        <dbReference type="ARBA" id="ARBA00022553"/>
    </source>
</evidence>
<keyword evidence="10" id="KW-0862">Zinc</keyword>
<keyword evidence="20" id="KW-1185">Reference proteome</keyword>
<comment type="subcellular location">
    <subcellularLocation>
        <location evidence="3">Chromosome</location>
        <location evidence="3">Centromere</location>
    </subcellularLocation>
    <subcellularLocation>
        <location evidence="2">Nucleus</location>
    </subcellularLocation>
</comment>
<dbReference type="Ensembl" id="ENSABRT00000024077.1">
    <property type="protein sequence ID" value="ENSABRP00000016926.1"/>
    <property type="gene ID" value="ENSABRG00000014795.1"/>
</dbReference>
<evidence type="ECO:0000313" key="20">
    <source>
        <dbReference type="Proteomes" id="UP000694426"/>
    </source>
</evidence>
<evidence type="ECO:0000256" key="3">
    <source>
        <dbReference type="ARBA" id="ARBA00004584"/>
    </source>
</evidence>
<dbReference type="GO" id="GO:0046872">
    <property type="term" value="F:metal ion binding"/>
    <property type="evidence" value="ECO:0007669"/>
    <property type="project" value="UniProtKB-KW"/>
</dbReference>
<evidence type="ECO:0000256" key="11">
    <source>
        <dbReference type="ARBA" id="ARBA00022843"/>
    </source>
</evidence>
<evidence type="ECO:0000313" key="19">
    <source>
        <dbReference type="Ensembl" id="ENSABRP00000016926.1"/>
    </source>
</evidence>
<reference evidence="19" key="2">
    <citation type="submission" date="2025-09" db="UniProtKB">
        <authorList>
            <consortium name="Ensembl"/>
        </authorList>
    </citation>
    <scope>IDENTIFICATION</scope>
</reference>
<evidence type="ECO:0000256" key="9">
    <source>
        <dbReference type="ARBA" id="ARBA00022776"/>
    </source>
</evidence>
<gene>
    <name evidence="19" type="primary">MIS18A</name>
</gene>
<evidence type="ECO:0000256" key="13">
    <source>
        <dbReference type="ARBA" id="ARBA00023306"/>
    </source>
</evidence>
<evidence type="ECO:0000256" key="5">
    <source>
        <dbReference type="ARBA" id="ARBA00022499"/>
    </source>
</evidence>
<proteinExistence type="predicted"/>
<reference evidence="19" key="1">
    <citation type="submission" date="2025-08" db="UniProtKB">
        <authorList>
            <consortium name="Ensembl"/>
        </authorList>
    </citation>
    <scope>IDENTIFICATION</scope>
</reference>
<keyword evidence="8" id="KW-0479">Metal-binding</keyword>
<comment type="function">
    <text evidence="1">Required for recruitment of CENPA to centromeres and normal chromosome segregation during mitosis.</text>
</comment>
<comment type="subunit">
    <text evidence="16">Homodimer, and heterodimer with OIP5/MIS18B. Identified in a complex containing MIS18A, OIP5/MIS18B, MIS18BP1, RBBP7 and RBBP4.</text>
</comment>
<dbReference type="GO" id="GO:0051301">
    <property type="term" value="P:cell division"/>
    <property type="evidence" value="ECO:0007669"/>
    <property type="project" value="UniProtKB-KW"/>
</dbReference>
<accession>A0A8B9I8I1</accession>
<protein>
    <recommendedName>
        <fullName evidence="15">Protein Mis18-alpha</fullName>
    </recommendedName>
</protein>
<dbReference type="GO" id="GO:0005634">
    <property type="term" value="C:nucleus"/>
    <property type="evidence" value="ECO:0007669"/>
    <property type="project" value="UniProtKB-SubCell"/>
</dbReference>
<name>A0A8B9I8I1_9AVES</name>
<dbReference type="GO" id="GO:0007059">
    <property type="term" value="P:chromosome segregation"/>
    <property type="evidence" value="ECO:0007669"/>
    <property type="project" value="TreeGrafter"/>
</dbReference>
<dbReference type="InterPro" id="IPR034752">
    <property type="entry name" value="Mis18"/>
</dbReference>